<dbReference type="PANTHER" id="PTHR23407">
    <property type="entry name" value="ATPASE INHIBITOR/5-FORMYLTETRAHYDROFOLATE CYCLO-LIGASE"/>
    <property type="match status" value="1"/>
</dbReference>
<keyword evidence="5" id="KW-0479">Metal-binding</keyword>
<dbReference type="EMBL" id="CP036267">
    <property type="protein sequence ID" value="QDT33709.1"/>
    <property type="molecule type" value="Genomic_DNA"/>
</dbReference>
<dbReference type="SUPFAM" id="SSF100950">
    <property type="entry name" value="NagB/RpiA/CoA transferase-like"/>
    <property type="match status" value="1"/>
</dbReference>
<organism evidence="6 7">
    <name type="scientific">Thalassoglobus polymorphus</name>
    <dbReference type="NCBI Taxonomy" id="2527994"/>
    <lineage>
        <taxon>Bacteria</taxon>
        <taxon>Pseudomonadati</taxon>
        <taxon>Planctomycetota</taxon>
        <taxon>Planctomycetia</taxon>
        <taxon>Planctomycetales</taxon>
        <taxon>Planctomycetaceae</taxon>
        <taxon>Thalassoglobus</taxon>
    </lineage>
</organism>
<evidence type="ECO:0000313" key="6">
    <source>
        <dbReference type="EMBL" id="QDT33709.1"/>
    </source>
</evidence>
<keyword evidence="2 4" id="KW-0547">Nucleotide-binding</keyword>
<dbReference type="Pfam" id="PF01812">
    <property type="entry name" value="5-FTHF_cyc-lig"/>
    <property type="match status" value="1"/>
</dbReference>
<dbReference type="PANTHER" id="PTHR23407:SF1">
    <property type="entry name" value="5-FORMYLTETRAHYDROFOLATE CYCLO-LIGASE"/>
    <property type="match status" value="1"/>
</dbReference>
<feature type="binding site" evidence="4">
    <location>
        <position position="55"/>
    </location>
    <ligand>
        <name>substrate</name>
    </ligand>
</feature>
<dbReference type="InterPro" id="IPR002698">
    <property type="entry name" value="FTHF_cligase"/>
</dbReference>
<evidence type="ECO:0000256" key="5">
    <source>
        <dbReference type="RuleBase" id="RU361279"/>
    </source>
</evidence>
<dbReference type="GO" id="GO:0009396">
    <property type="term" value="P:folic acid-containing compound biosynthetic process"/>
    <property type="evidence" value="ECO:0007669"/>
    <property type="project" value="TreeGrafter"/>
</dbReference>
<keyword evidence="6" id="KW-0436">Ligase</keyword>
<keyword evidence="7" id="KW-1185">Reference proteome</keyword>
<dbReference type="KEGG" id="tpol:Mal48_29630"/>
<dbReference type="PIRSF" id="PIRSF006806">
    <property type="entry name" value="FTHF_cligase"/>
    <property type="match status" value="1"/>
</dbReference>
<comment type="cofactor">
    <cofactor evidence="5">
        <name>Mg(2+)</name>
        <dbReference type="ChEBI" id="CHEBI:18420"/>
    </cofactor>
</comment>
<dbReference type="Proteomes" id="UP000315724">
    <property type="component" value="Chromosome"/>
</dbReference>
<dbReference type="NCBIfam" id="TIGR02727">
    <property type="entry name" value="MTHFS_bact"/>
    <property type="match status" value="1"/>
</dbReference>
<keyword evidence="5" id="KW-0460">Magnesium</keyword>
<comment type="catalytic activity">
    <reaction evidence="5">
        <text>(6S)-5-formyl-5,6,7,8-tetrahydrofolate + ATP = (6R)-5,10-methenyltetrahydrofolate + ADP + phosphate</text>
        <dbReference type="Rhea" id="RHEA:10488"/>
        <dbReference type="ChEBI" id="CHEBI:30616"/>
        <dbReference type="ChEBI" id="CHEBI:43474"/>
        <dbReference type="ChEBI" id="CHEBI:57455"/>
        <dbReference type="ChEBI" id="CHEBI:57457"/>
        <dbReference type="ChEBI" id="CHEBI:456216"/>
        <dbReference type="EC" id="6.3.3.2"/>
    </reaction>
</comment>
<comment type="similarity">
    <text evidence="1 5">Belongs to the 5-formyltetrahydrofolate cyclo-ligase family.</text>
</comment>
<evidence type="ECO:0000256" key="1">
    <source>
        <dbReference type="ARBA" id="ARBA00010638"/>
    </source>
</evidence>
<feature type="binding site" evidence="4">
    <location>
        <position position="60"/>
    </location>
    <ligand>
        <name>substrate</name>
    </ligand>
</feature>
<evidence type="ECO:0000256" key="2">
    <source>
        <dbReference type="ARBA" id="ARBA00022741"/>
    </source>
</evidence>
<dbReference type="InterPro" id="IPR024185">
    <property type="entry name" value="FTHF_cligase-like_sf"/>
</dbReference>
<dbReference type="GO" id="GO:0005524">
    <property type="term" value="F:ATP binding"/>
    <property type="evidence" value="ECO:0007669"/>
    <property type="project" value="UniProtKB-KW"/>
</dbReference>
<proteinExistence type="inferred from homology"/>
<dbReference type="GO" id="GO:0046872">
    <property type="term" value="F:metal ion binding"/>
    <property type="evidence" value="ECO:0007669"/>
    <property type="project" value="UniProtKB-KW"/>
</dbReference>
<dbReference type="OrthoDB" id="9801938at2"/>
<gene>
    <name evidence="6" type="ORF">Mal48_29630</name>
</gene>
<accession>A0A517QPZ1</accession>
<dbReference type="InterPro" id="IPR037171">
    <property type="entry name" value="NagB/RpiA_transferase-like"/>
</dbReference>
<evidence type="ECO:0000256" key="4">
    <source>
        <dbReference type="PIRSR" id="PIRSR006806-1"/>
    </source>
</evidence>
<protein>
    <recommendedName>
        <fullName evidence="5">5-formyltetrahydrofolate cyclo-ligase</fullName>
        <ecNumber evidence="5">6.3.3.2</ecNumber>
    </recommendedName>
</protein>
<reference evidence="6 7" key="1">
    <citation type="submission" date="2019-02" db="EMBL/GenBank/DDBJ databases">
        <title>Deep-cultivation of Planctomycetes and their phenomic and genomic characterization uncovers novel biology.</title>
        <authorList>
            <person name="Wiegand S."/>
            <person name="Jogler M."/>
            <person name="Boedeker C."/>
            <person name="Pinto D."/>
            <person name="Vollmers J."/>
            <person name="Rivas-Marin E."/>
            <person name="Kohn T."/>
            <person name="Peeters S.H."/>
            <person name="Heuer A."/>
            <person name="Rast P."/>
            <person name="Oberbeckmann S."/>
            <person name="Bunk B."/>
            <person name="Jeske O."/>
            <person name="Meyerdierks A."/>
            <person name="Storesund J.E."/>
            <person name="Kallscheuer N."/>
            <person name="Luecker S."/>
            <person name="Lage O.M."/>
            <person name="Pohl T."/>
            <person name="Merkel B.J."/>
            <person name="Hornburger P."/>
            <person name="Mueller R.-W."/>
            <person name="Bruemmer F."/>
            <person name="Labrenz M."/>
            <person name="Spormann A.M."/>
            <person name="Op den Camp H."/>
            <person name="Overmann J."/>
            <person name="Amann R."/>
            <person name="Jetten M.S.M."/>
            <person name="Mascher T."/>
            <person name="Medema M.H."/>
            <person name="Devos D.P."/>
            <person name="Kaster A.-K."/>
            <person name="Ovreas L."/>
            <person name="Rohde M."/>
            <person name="Galperin M.Y."/>
            <person name="Jogler C."/>
        </authorList>
    </citation>
    <scope>NUCLEOTIDE SEQUENCE [LARGE SCALE GENOMIC DNA]</scope>
    <source>
        <strain evidence="6 7">Mal48</strain>
    </source>
</reference>
<feature type="binding site" evidence="4">
    <location>
        <begin position="141"/>
        <end position="149"/>
    </location>
    <ligand>
        <name>ATP</name>
        <dbReference type="ChEBI" id="CHEBI:30616"/>
    </ligand>
</feature>
<feature type="binding site" evidence="4">
    <location>
        <begin position="11"/>
        <end position="15"/>
    </location>
    <ligand>
        <name>ATP</name>
        <dbReference type="ChEBI" id="CHEBI:30616"/>
    </ligand>
</feature>
<evidence type="ECO:0000256" key="3">
    <source>
        <dbReference type="ARBA" id="ARBA00022840"/>
    </source>
</evidence>
<dbReference type="GO" id="GO:0035999">
    <property type="term" value="P:tetrahydrofolate interconversion"/>
    <property type="evidence" value="ECO:0007669"/>
    <property type="project" value="TreeGrafter"/>
</dbReference>
<sequence>MSEPESTDSLKQAIRRQLRQLRREQTQKDQVSQKILDRVFTLEQYEHAKTVLYYVDARDEVRTLSSMEAALAGPKQIVVPYCDQGELRLVEIKNRNELSPGAYGILEPTSAVQKQNDRSINPERIDFALIPGLGFDAGGTRIGHGKGYYDKLLPHLRPDCLRCGIAYDCQIIESLPKDKHDQPMNIVVTQTRLMECKKK</sequence>
<keyword evidence="3 4" id="KW-0067">ATP-binding</keyword>
<dbReference type="GO" id="GO:0030272">
    <property type="term" value="F:5-formyltetrahydrofolate cyclo-ligase activity"/>
    <property type="evidence" value="ECO:0007669"/>
    <property type="project" value="UniProtKB-EC"/>
</dbReference>
<dbReference type="RefSeq" id="WP_145200446.1">
    <property type="nucleotide sequence ID" value="NZ_CP036267.1"/>
</dbReference>
<evidence type="ECO:0000313" key="7">
    <source>
        <dbReference type="Proteomes" id="UP000315724"/>
    </source>
</evidence>
<dbReference type="AlphaFoldDB" id="A0A517QPZ1"/>
<name>A0A517QPZ1_9PLAN</name>
<dbReference type="EC" id="6.3.3.2" evidence="5"/>
<dbReference type="Gene3D" id="3.40.50.10420">
    <property type="entry name" value="NagB/RpiA/CoA transferase-like"/>
    <property type="match status" value="1"/>
</dbReference>